<dbReference type="NCBIfam" id="TIGR03611">
    <property type="entry name" value="RutD"/>
    <property type="match status" value="1"/>
</dbReference>
<accession>A0A2X2E8N1</accession>
<dbReference type="HAMAP" id="MF_00832">
    <property type="entry name" value="RutD"/>
    <property type="match status" value="1"/>
</dbReference>
<sequence length="256" mass="27963">MHYEIHGRQDAEADTIVLSSGLGGAGAFWTPQLAALGEYFRVVTYDQTGTGKSPAVIPEGYTIKAMAQDVLDMVDALGIARCHFMGHALGGLVGLQIGLMRPELLISQILVNGWSKPNPHSARCFAVRLALLNDTGPAAYVQAQPLFLYPADWMLQNTKRLEADEAHALAHFPDSENVRRRIAALQAFDVDTQLAQIRTPTLIVANQDDLLVPWVCSEHLAKHLPDAQFELLSYGGHASSVTDPDTFNALMLDYLT</sequence>
<reference evidence="4 7" key="2">
    <citation type="submission" date="2020-10" db="EMBL/GenBank/DDBJ databases">
        <title>Genome sequences of Pseudomonas isolates.</title>
        <authorList>
            <person name="Wessels L."/>
            <person name="Reich F."/>
            <person name="Hammerl J."/>
        </authorList>
    </citation>
    <scope>NUCLEOTIDE SEQUENCE [LARGE SCALE GENOMIC DNA]</scope>
    <source>
        <strain evidence="4 7">20-MO00624-0</strain>
    </source>
</reference>
<dbReference type="AlphaFoldDB" id="A0A2X2E8N1"/>
<proteinExistence type="inferred from homology"/>
<dbReference type="RefSeq" id="WP_010796947.1">
    <property type="nucleotide sequence ID" value="NZ_CP069262.1"/>
</dbReference>
<dbReference type="InterPro" id="IPR050471">
    <property type="entry name" value="AB_hydrolase"/>
</dbReference>
<dbReference type="InterPro" id="IPR000073">
    <property type="entry name" value="AB_hydrolase_1"/>
</dbReference>
<dbReference type="PRINTS" id="PR00111">
    <property type="entry name" value="ABHYDROLASE"/>
</dbReference>
<keyword evidence="7" id="KW-1185">Reference proteome</keyword>
<organism evidence="5 6">
    <name type="scientific">Pseudomonas luteola</name>
    <dbReference type="NCBI Taxonomy" id="47886"/>
    <lineage>
        <taxon>Bacteria</taxon>
        <taxon>Pseudomonadati</taxon>
        <taxon>Pseudomonadota</taxon>
        <taxon>Gammaproteobacteria</taxon>
        <taxon>Pseudomonadales</taxon>
        <taxon>Pseudomonadaceae</taxon>
        <taxon>Pseudomonas</taxon>
    </lineage>
</organism>
<dbReference type="GO" id="GO:0016811">
    <property type="term" value="F:hydrolase activity, acting on carbon-nitrogen (but not peptide) bonds, in linear amides"/>
    <property type="evidence" value="ECO:0007669"/>
    <property type="project" value="InterPro"/>
</dbReference>
<dbReference type="InterPro" id="IPR029058">
    <property type="entry name" value="AB_hydrolase_fold"/>
</dbReference>
<dbReference type="Pfam" id="PF12697">
    <property type="entry name" value="Abhydrolase_6"/>
    <property type="match status" value="1"/>
</dbReference>
<evidence type="ECO:0000259" key="3">
    <source>
        <dbReference type="Pfam" id="PF12697"/>
    </source>
</evidence>
<comment type="function">
    <text evidence="2">Involved in pyrimidine catabolism. May facilitate the hydrolysis of carbamate, a reaction that can also occur spontaneously.</text>
</comment>
<dbReference type="PANTHER" id="PTHR43433">
    <property type="entry name" value="HYDROLASE, ALPHA/BETA FOLD FAMILY PROTEIN"/>
    <property type="match status" value="1"/>
</dbReference>
<dbReference type="Proteomes" id="UP000626180">
    <property type="component" value="Unassembled WGS sequence"/>
</dbReference>
<dbReference type="EMBL" id="JADMCD010000001">
    <property type="protein sequence ID" value="MBF8639743.1"/>
    <property type="molecule type" value="Genomic_DNA"/>
</dbReference>
<evidence type="ECO:0000256" key="1">
    <source>
        <dbReference type="ARBA" id="ARBA00022801"/>
    </source>
</evidence>
<dbReference type="InterPro" id="IPR019913">
    <property type="entry name" value="Pyrimidine_utilisation_RutD"/>
</dbReference>
<gene>
    <name evidence="2 5" type="primary">rutD</name>
    <name evidence="4" type="ORF">IRZ65_03455</name>
    <name evidence="5" type="ORF">NCTC11842_00980</name>
</gene>
<feature type="domain" description="AB hydrolase-1" evidence="3">
    <location>
        <begin position="16"/>
        <end position="249"/>
    </location>
</feature>
<dbReference type="SUPFAM" id="SSF53474">
    <property type="entry name" value="alpha/beta-Hydrolases"/>
    <property type="match status" value="1"/>
</dbReference>
<comment type="similarity">
    <text evidence="2">Belongs to the AB hydrolase superfamily. Hydrolase RutD family.</text>
</comment>
<evidence type="ECO:0000313" key="5">
    <source>
        <dbReference type="EMBL" id="SPZ03010.1"/>
    </source>
</evidence>
<dbReference type="GO" id="GO:0046503">
    <property type="term" value="P:glycerolipid catabolic process"/>
    <property type="evidence" value="ECO:0007669"/>
    <property type="project" value="TreeGrafter"/>
</dbReference>
<evidence type="ECO:0000313" key="7">
    <source>
        <dbReference type="Proteomes" id="UP000626180"/>
    </source>
</evidence>
<dbReference type="PANTHER" id="PTHR43433:SF5">
    <property type="entry name" value="AB HYDROLASE-1 DOMAIN-CONTAINING PROTEIN"/>
    <property type="match status" value="1"/>
</dbReference>
<evidence type="ECO:0000313" key="4">
    <source>
        <dbReference type="EMBL" id="MBF8639743.1"/>
    </source>
</evidence>
<dbReference type="Gene3D" id="3.40.50.1820">
    <property type="entry name" value="alpha/beta hydrolase"/>
    <property type="match status" value="1"/>
</dbReference>
<comment type="catalytic activity">
    <reaction evidence="2">
        <text>carbamate + 2 H(+) = NH4(+) + CO2</text>
        <dbReference type="Rhea" id="RHEA:15649"/>
        <dbReference type="ChEBI" id="CHEBI:13941"/>
        <dbReference type="ChEBI" id="CHEBI:15378"/>
        <dbReference type="ChEBI" id="CHEBI:16526"/>
        <dbReference type="ChEBI" id="CHEBI:28938"/>
    </reaction>
</comment>
<dbReference type="GO" id="GO:0019740">
    <property type="term" value="P:nitrogen utilization"/>
    <property type="evidence" value="ECO:0007669"/>
    <property type="project" value="UniProtKB-UniRule"/>
</dbReference>
<dbReference type="EMBL" id="UAUF01000008">
    <property type="protein sequence ID" value="SPZ03010.1"/>
    <property type="molecule type" value="Genomic_DNA"/>
</dbReference>
<dbReference type="GO" id="GO:0006212">
    <property type="term" value="P:uracil catabolic process"/>
    <property type="evidence" value="ECO:0007669"/>
    <property type="project" value="UniProtKB-UniRule"/>
</dbReference>
<dbReference type="GO" id="GO:0004806">
    <property type="term" value="F:triacylglycerol lipase activity"/>
    <property type="evidence" value="ECO:0007669"/>
    <property type="project" value="TreeGrafter"/>
</dbReference>
<protein>
    <recommendedName>
        <fullName evidence="2">Putative carbamate hydrolase RutD</fullName>
        <ecNumber evidence="2">3.5.1.-</ecNumber>
    </recommendedName>
    <alternativeName>
        <fullName evidence="2">Aminohydrolase</fullName>
    </alternativeName>
</protein>
<evidence type="ECO:0000256" key="2">
    <source>
        <dbReference type="HAMAP-Rule" id="MF_00832"/>
    </source>
</evidence>
<dbReference type="Proteomes" id="UP000250443">
    <property type="component" value="Unassembled WGS sequence"/>
</dbReference>
<keyword evidence="1 2" id="KW-0378">Hydrolase</keyword>
<dbReference type="EC" id="3.5.1.-" evidence="2"/>
<evidence type="ECO:0000313" key="6">
    <source>
        <dbReference type="Proteomes" id="UP000250443"/>
    </source>
</evidence>
<name>A0A2X2E8N1_PSELU</name>
<reference evidence="5 6" key="1">
    <citation type="submission" date="2018-06" db="EMBL/GenBank/DDBJ databases">
        <authorList>
            <consortium name="Pathogen Informatics"/>
            <person name="Doyle S."/>
        </authorList>
    </citation>
    <scope>NUCLEOTIDE SEQUENCE [LARGE SCALE GENOMIC DNA]</scope>
    <source>
        <strain evidence="5 6">NCTC11842</strain>
    </source>
</reference>